<name>A0A6C0JM99_9ZZZZ</name>
<accession>A0A6C0JM99</accession>
<proteinExistence type="predicted"/>
<reference evidence="1" key="1">
    <citation type="journal article" date="2020" name="Nature">
        <title>Giant virus diversity and host interactions through global metagenomics.</title>
        <authorList>
            <person name="Schulz F."/>
            <person name="Roux S."/>
            <person name="Paez-Espino D."/>
            <person name="Jungbluth S."/>
            <person name="Walsh D.A."/>
            <person name="Denef V.J."/>
            <person name="McMahon K.D."/>
            <person name="Konstantinidis K.T."/>
            <person name="Eloe-Fadrosh E.A."/>
            <person name="Kyrpides N.C."/>
            <person name="Woyke T."/>
        </authorList>
    </citation>
    <scope>NUCLEOTIDE SEQUENCE</scope>
    <source>
        <strain evidence="1">GVMAG-S-1035315-10</strain>
    </source>
</reference>
<evidence type="ECO:0000313" key="1">
    <source>
        <dbReference type="EMBL" id="QHU06493.1"/>
    </source>
</evidence>
<organism evidence="1">
    <name type="scientific">viral metagenome</name>
    <dbReference type="NCBI Taxonomy" id="1070528"/>
    <lineage>
        <taxon>unclassified sequences</taxon>
        <taxon>metagenomes</taxon>
        <taxon>organismal metagenomes</taxon>
    </lineage>
</organism>
<dbReference type="AlphaFoldDB" id="A0A6C0JM99"/>
<protein>
    <submittedName>
        <fullName evidence="1">Uncharacterized protein</fullName>
    </submittedName>
</protein>
<dbReference type="EMBL" id="MN740656">
    <property type="protein sequence ID" value="QHU06493.1"/>
    <property type="molecule type" value="Genomic_DNA"/>
</dbReference>
<sequence>MPGADASQFTQLKKALAIQGSAISPTAKSINRLTVFKPKLSAANSKSLTTFMPSVTKPKNK</sequence>